<evidence type="ECO:0000256" key="1">
    <source>
        <dbReference type="ARBA" id="ARBA00003818"/>
    </source>
</evidence>
<dbReference type="GO" id="GO:0019290">
    <property type="term" value="P:siderophore biosynthetic process"/>
    <property type="evidence" value="ECO:0007669"/>
    <property type="project" value="InterPro"/>
</dbReference>
<dbReference type="Gene3D" id="3.40.630.30">
    <property type="match status" value="1"/>
</dbReference>
<dbReference type="Proteomes" id="UP000521748">
    <property type="component" value="Unassembled WGS sequence"/>
</dbReference>
<evidence type="ECO:0000256" key="5">
    <source>
        <dbReference type="ARBA" id="ARBA00031122"/>
    </source>
</evidence>
<dbReference type="InterPro" id="IPR016181">
    <property type="entry name" value="Acyl_CoA_acyltransferase"/>
</dbReference>
<dbReference type="InterPro" id="IPR022770">
    <property type="entry name" value="IucA/IucC-like_C"/>
</dbReference>
<sequence length="773" mass="86901">MSNSTLDFGLRRFDPEQDSELLHSWVSQERARFWGMLGQSVEEVREAYRQIDAAPGHHAYLGTANGSPAFLLERYDPAGDAVGRLYPVQPGDIGMHFLVAPAQGPAKPGFTTEVLRFIMADTFEDPQVRRVVVEPDVRNEKVHALNAKVGFVKDSIVSLPDKDAWLSLCRREDYLAALPAGRMLADYLTPERWQRANRHLVRKAIAEFSHERLLQPVHCGEHYELRSPAGDLYRFEAQRMRLEHWSIDEVTLNRFAAAGEPLELDALEFITDFSEVLGINPVQLPIYLEEISSTLSSHAFKQSHSTLSSAELAAGQGVEAFQSIERSMTEGHPCFVANNGRLGFGGSDFLAFAPETGAAVRLVWVAVARSHAIFSSVSGLSYQALMEAEFDGDQRQSFEVALRGRGLEPEDYYLMPVHPWQWDNKLQVTFAAEIAQQRIVFLGHSHDDYQAQQSIRTFFNTSVPQRNYVKTAISVLNMGFMRGLSPEYMAATPAINDWVHSLVAQDEVLQARGLVILREVAAVGYHNRYFEAAAPKGSAYRKMFSALWRESPLPQLAEGETLATMASLLHLDGQGKSLVGALIARSGLHAEDWLRCYLRCYLQPLVHCLVKYELAFMPHGENVILVLRHGVPVRAIMKDIAEEIVLMGEGVEVPEAVHRVKQQIPESERVLAIFTDVFDCIFRFLAEILQREGLLSEEAFWALVAESIRDYRSEVLGKQPELVEAFERHNLFAEEFDFSCLNRLQLRNNQQMLDLTDPSGGLQFSGKLANPMV</sequence>
<dbReference type="SUPFAM" id="SSF55729">
    <property type="entry name" value="Acyl-CoA N-acyltransferases (Nat)"/>
    <property type="match status" value="1"/>
</dbReference>
<dbReference type="RefSeq" id="WP_179387705.1">
    <property type="nucleotide sequence ID" value="NZ_JACBYQ010000001.1"/>
</dbReference>
<dbReference type="InterPro" id="IPR037455">
    <property type="entry name" value="LucA/IucC-like"/>
</dbReference>
<dbReference type="Gene3D" id="1.10.510.40">
    <property type="match status" value="1"/>
</dbReference>
<dbReference type="Gene3D" id="3.30.310.280">
    <property type="match status" value="1"/>
</dbReference>
<dbReference type="Gene3D" id="6.10.250.3370">
    <property type="match status" value="1"/>
</dbReference>
<keyword evidence="8" id="KW-1185">Reference proteome</keyword>
<evidence type="ECO:0000256" key="2">
    <source>
        <dbReference type="ARBA" id="ARBA00005102"/>
    </source>
</evidence>
<evidence type="ECO:0000256" key="3">
    <source>
        <dbReference type="ARBA" id="ARBA00007832"/>
    </source>
</evidence>
<proteinExistence type="inferred from homology"/>
<dbReference type="Pfam" id="PF13523">
    <property type="entry name" value="Acetyltransf_8"/>
    <property type="match status" value="1"/>
</dbReference>
<dbReference type="InterPro" id="IPR007310">
    <property type="entry name" value="Aerobactin_biosyn_IucA/IucC_N"/>
</dbReference>
<evidence type="ECO:0000313" key="7">
    <source>
        <dbReference type="EMBL" id="NYE93857.1"/>
    </source>
</evidence>
<evidence type="ECO:0000259" key="6">
    <source>
        <dbReference type="SMART" id="SM01006"/>
    </source>
</evidence>
<organism evidence="7 8">
    <name type="scientific">Psychromicrobium silvestre</name>
    <dbReference type="NCBI Taxonomy" id="1645614"/>
    <lineage>
        <taxon>Bacteria</taxon>
        <taxon>Bacillati</taxon>
        <taxon>Actinomycetota</taxon>
        <taxon>Actinomycetes</taxon>
        <taxon>Micrococcales</taxon>
        <taxon>Micrococcaceae</taxon>
        <taxon>Psychromicrobium</taxon>
    </lineage>
</organism>
<reference evidence="7 8" key="1">
    <citation type="submission" date="2020-07" db="EMBL/GenBank/DDBJ databases">
        <title>Sequencing the genomes of 1000 actinobacteria strains.</title>
        <authorList>
            <person name="Klenk H.-P."/>
        </authorList>
    </citation>
    <scope>NUCLEOTIDE SEQUENCE [LARGE SCALE GENOMIC DNA]</scope>
    <source>
        <strain evidence="7 8">DSM 102047</strain>
    </source>
</reference>
<dbReference type="Pfam" id="PF04183">
    <property type="entry name" value="IucA_IucC"/>
    <property type="match status" value="1"/>
</dbReference>
<dbReference type="GO" id="GO:0016746">
    <property type="term" value="F:acyltransferase activity"/>
    <property type="evidence" value="ECO:0007669"/>
    <property type="project" value="InterPro"/>
</dbReference>
<dbReference type="PANTHER" id="PTHR34384:SF6">
    <property type="entry name" value="STAPHYLOFERRIN B SYNTHASE"/>
    <property type="match status" value="1"/>
</dbReference>
<dbReference type="InterPro" id="IPR019432">
    <property type="entry name" value="Acyltransferase_MbtK/IucB-like"/>
</dbReference>
<dbReference type="UniPathway" id="UPA00011"/>
<evidence type="ECO:0000256" key="4">
    <source>
        <dbReference type="ARBA" id="ARBA00020586"/>
    </source>
</evidence>
<gene>
    <name evidence="7" type="ORF">FHU41_000078</name>
</gene>
<comment type="similarity">
    <text evidence="3">Belongs to the IucA/IucC family.</text>
</comment>
<name>A0A7Y9LQQ8_9MICC</name>
<comment type="pathway">
    <text evidence="2">Siderophore biosynthesis; mycobactin biosynthesis.</text>
</comment>
<dbReference type="EMBL" id="JACBYQ010000001">
    <property type="protein sequence ID" value="NYE93857.1"/>
    <property type="molecule type" value="Genomic_DNA"/>
</dbReference>
<comment type="function">
    <text evidence="1">Acyltransferase required for the direct transfer of medium- to long-chain fatty acyl moieties from a carrier protein (MbtL) on to the epsilon-amino group of lysine residue in the mycobactin core.</text>
</comment>
<dbReference type="GO" id="GO:0016881">
    <property type="term" value="F:acid-amino acid ligase activity"/>
    <property type="evidence" value="ECO:0007669"/>
    <property type="project" value="UniProtKB-ARBA"/>
</dbReference>
<accession>A0A7Y9LQQ8</accession>
<feature type="domain" description="Acyltransferase MbtK/IucB-like conserved" evidence="6">
    <location>
        <begin position="11"/>
        <end position="59"/>
    </location>
</feature>
<dbReference type="AlphaFoldDB" id="A0A7Y9LQQ8"/>
<protein>
    <recommendedName>
        <fullName evidence="4">Lysine N-acyltransferase MbtK</fullName>
    </recommendedName>
    <alternativeName>
        <fullName evidence="5">Mycobactin synthase protein K</fullName>
    </alternativeName>
</protein>
<comment type="caution">
    <text evidence="7">The sequence shown here is derived from an EMBL/GenBank/DDBJ whole genome shotgun (WGS) entry which is preliminary data.</text>
</comment>
<dbReference type="Pfam" id="PF06276">
    <property type="entry name" value="FhuF"/>
    <property type="match status" value="1"/>
</dbReference>
<dbReference type="SMART" id="SM01006">
    <property type="entry name" value="AlcB"/>
    <property type="match status" value="1"/>
</dbReference>
<evidence type="ECO:0000313" key="8">
    <source>
        <dbReference type="Proteomes" id="UP000521748"/>
    </source>
</evidence>
<dbReference type="PANTHER" id="PTHR34384">
    <property type="entry name" value="L-2,3-DIAMINOPROPANOATE--CITRATE LIGASE"/>
    <property type="match status" value="1"/>
</dbReference>